<reference evidence="1 2" key="1">
    <citation type="submission" date="2020-08" db="EMBL/GenBank/DDBJ databases">
        <title>Genomic Encyclopedia of Type Strains, Phase IV (KMG-V): Genome sequencing to study the core and pangenomes of soil and plant-associated prokaryotes.</title>
        <authorList>
            <person name="Whitman W."/>
        </authorList>
    </citation>
    <scope>NUCLEOTIDE SEQUENCE [LARGE SCALE GENOMIC DNA]</scope>
    <source>
        <strain evidence="1 2">SEMIA 402</strain>
    </source>
</reference>
<dbReference type="EMBL" id="JACIGM010000009">
    <property type="protein sequence ID" value="MBB4276532.1"/>
    <property type="molecule type" value="Genomic_DNA"/>
</dbReference>
<dbReference type="AlphaFoldDB" id="A0A7W6WFI2"/>
<evidence type="ECO:0000313" key="1">
    <source>
        <dbReference type="EMBL" id="MBB4276532.1"/>
    </source>
</evidence>
<accession>A0A7W6WFI2</accession>
<name>A0A7W6WFI2_9HYPH</name>
<organism evidence="1 2">
    <name type="scientific">Rhizobium mongolense</name>
    <dbReference type="NCBI Taxonomy" id="57676"/>
    <lineage>
        <taxon>Bacteria</taxon>
        <taxon>Pseudomonadati</taxon>
        <taxon>Pseudomonadota</taxon>
        <taxon>Alphaproteobacteria</taxon>
        <taxon>Hyphomicrobiales</taxon>
        <taxon>Rhizobiaceae</taxon>
        <taxon>Rhizobium/Agrobacterium group</taxon>
        <taxon>Rhizobium</taxon>
    </lineage>
</organism>
<proteinExistence type="predicted"/>
<gene>
    <name evidence="1" type="ORF">GGE12_004329</name>
</gene>
<sequence>MNSCRPDVDLRRRSIVSEAGHNCAPSEGYR</sequence>
<comment type="caution">
    <text evidence="1">The sequence shown here is derived from an EMBL/GenBank/DDBJ whole genome shotgun (WGS) entry which is preliminary data.</text>
</comment>
<evidence type="ECO:0000313" key="2">
    <source>
        <dbReference type="Proteomes" id="UP000533641"/>
    </source>
</evidence>
<protein>
    <submittedName>
        <fullName evidence="1">Uncharacterized protein</fullName>
    </submittedName>
</protein>
<dbReference type="Proteomes" id="UP000533641">
    <property type="component" value="Unassembled WGS sequence"/>
</dbReference>